<keyword evidence="3" id="KW-1185">Reference proteome</keyword>
<dbReference type="RefSeq" id="WP_378285641.1">
    <property type="nucleotide sequence ID" value="NZ_JBHSON010000046.1"/>
</dbReference>
<dbReference type="EMBL" id="JBHSON010000046">
    <property type="protein sequence ID" value="MFC5749786.1"/>
    <property type="molecule type" value="Genomic_DNA"/>
</dbReference>
<protein>
    <recommendedName>
        <fullName evidence="1">TPR repeat domain-containing protein</fullName>
    </recommendedName>
</protein>
<comment type="caution">
    <text evidence="2">The sequence shown here is derived from an EMBL/GenBank/DDBJ whole genome shotgun (WGS) entry which is preliminary data.</text>
</comment>
<feature type="domain" description="TPR repeat" evidence="1">
    <location>
        <begin position="256"/>
        <end position="466"/>
    </location>
</feature>
<dbReference type="Pfam" id="PF23275">
    <property type="entry name" value="TPR_23"/>
    <property type="match status" value="1"/>
</dbReference>
<name>A0ABW1A3P3_9ACTN</name>
<proteinExistence type="predicted"/>
<reference evidence="3" key="1">
    <citation type="journal article" date="2019" name="Int. J. Syst. Evol. Microbiol.">
        <title>The Global Catalogue of Microorganisms (GCM) 10K type strain sequencing project: providing services to taxonomists for standard genome sequencing and annotation.</title>
        <authorList>
            <consortium name="The Broad Institute Genomics Platform"/>
            <consortium name="The Broad Institute Genome Sequencing Center for Infectious Disease"/>
            <person name="Wu L."/>
            <person name="Ma J."/>
        </authorList>
    </citation>
    <scope>NUCLEOTIDE SEQUENCE [LARGE SCALE GENOMIC DNA]</scope>
    <source>
        <strain evidence="3">KCTC 42087</strain>
    </source>
</reference>
<evidence type="ECO:0000259" key="1">
    <source>
        <dbReference type="Pfam" id="PF23275"/>
    </source>
</evidence>
<gene>
    <name evidence="2" type="ORF">ACFPZN_29525</name>
</gene>
<sequence>MAGFDPQDTDADPDQIDLSVEAFYDVAGRITGRSGELEGAFNGAAMNFSDLIAHDIWKQNEYNAEDWRSAVEAAVYGAGVTRAWAGDVREFKSRRRELIGRWETARGDDFGVVKQEPHPNLDRVELLVDPLAVERRLSEDFVRRRAAAEASLLRGLSGQAQTAWDALQEKAELRGRQLAQGPTPQNLRHLVRHGVLGWAPYNIRGADAPLPLNPEMAGLDAQALRDYLNGDLEPDAGYAAIIAALNAAVRQGIGRAGDGERVDPEVIEYLESFYGELGGDLMVMDAYANDDMGLGDRALLQGDTLRALGGGLLVLSNGRLGGGFDRLPQAVRGLFNGDFVNDAPAQTPTDAWGRDYAALADLLGHADRRLTPGTDFAVNLIAVTPHYLEVIASHPNQMASEEFRLLDGSARTMLRVATRDIEANHAILTGDFEPGEVGSATPELLRSLFTHDWADDGAMAARLTDWIYEDGVDERLAGEATAALINTVTGIGDGGLYAALTDTNAGLDSMGMINPELSRGLGNIAVAYLDDFAALQDDAETTSFAGGDLEVAYDARARFFELVAGDAGAATHLSAAVETFEHNNLLAYAGVPRENAASEFGAANARLRAYLDAGLLNEAMDRTGNAHDAAADAAFRELNGQTLVSGVLKETIGNFGPWSALGKAVIGVSNEAYRFDARAGSSVPDVVLQLPNAERQYSRTDLSQQTMLSLVHAAVRDGRIPMDEVPQVLRTGEERSPIRRLDEVPGSERDQAEDAARRLLEQPFPGFRDLLEVQEREYADVFSTHAASSPDHYKLYVRNGETSEYWRRWF</sequence>
<organism evidence="2 3">
    <name type="scientific">Actinomadura rugatobispora</name>
    <dbReference type="NCBI Taxonomy" id="1994"/>
    <lineage>
        <taxon>Bacteria</taxon>
        <taxon>Bacillati</taxon>
        <taxon>Actinomycetota</taxon>
        <taxon>Actinomycetes</taxon>
        <taxon>Streptosporangiales</taxon>
        <taxon>Thermomonosporaceae</taxon>
        <taxon>Actinomadura</taxon>
    </lineage>
</organism>
<dbReference type="Proteomes" id="UP001596074">
    <property type="component" value="Unassembled WGS sequence"/>
</dbReference>
<accession>A0ABW1A3P3</accession>
<dbReference type="InterPro" id="IPR057037">
    <property type="entry name" value="TPR_rep_actino"/>
</dbReference>
<evidence type="ECO:0000313" key="3">
    <source>
        <dbReference type="Proteomes" id="UP001596074"/>
    </source>
</evidence>
<evidence type="ECO:0000313" key="2">
    <source>
        <dbReference type="EMBL" id="MFC5749786.1"/>
    </source>
</evidence>